<dbReference type="KEGG" id="nar:Saro_2552"/>
<accession>Q2G585</accession>
<evidence type="ECO:0008006" key="6">
    <source>
        <dbReference type="Google" id="ProtNLM"/>
    </source>
</evidence>
<dbReference type="AlphaFoldDB" id="Q2G585"/>
<evidence type="ECO:0000256" key="2">
    <source>
        <dbReference type="SAM" id="Phobius"/>
    </source>
</evidence>
<feature type="region of interest" description="Disordered" evidence="1">
    <location>
        <begin position="195"/>
        <end position="229"/>
    </location>
</feature>
<dbReference type="eggNOG" id="ENOG503022D">
    <property type="taxonomic scope" value="Bacteria"/>
</dbReference>
<feature type="compositionally biased region" description="Pro residues" evidence="1">
    <location>
        <begin position="68"/>
        <end position="80"/>
    </location>
</feature>
<evidence type="ECO:0000256" key="1">
    <source>
        <dbReference type="SAM" id="MobiDB-lite"/>
    </source>
</evidence>
<keyword evidence="2" id="KW-0812">Transmembrane</keyword>
<dbReference type="HOGENOM" id="CLU_690594_0_0_5"/>
<feature type="transmembrane region" description="Helical" evidence="2">
    <location>
        <begin position="159"/>
        <end position="178"/>
    </location>
</feature>
<feature type="compositionally biased region" description="Low complexity" evidence="1">
    <location>
        <begin position="81"/>
        <end position="91"/>
    </location>
</feature>
<feature type="compositionally biased region" description="Low complexity" evidence="1">
    <location>
        <begin position="99"/>
        <end position="128"/>
    </location>
</feature>
<sequence length="395" mass="40422">MRTTGHFPTTLAALALTAAAVTATGARAQNAGSYQLPPAPTPSATAQGPVVPGSPPPRVATTDAPTVETPPPQAAPPPVIAAPTPTSAPTARPSPRPRPAMTAQPMPAPTTSTTALPAPSPSPTGAAALPPPLTQPTLDTPALAPPPLAPAPEPASNPLPWIAGFLLALGAVVGWLLLRRRQTLAEAEPEFERPVVAGKTASPAPAPAEPEPKSAPAPRPAPTAPSVSPAAAMQPLDMHLHAARMSASLVNATLAYRLLITADEDVTDLVVRGDMVSAHASRPAEEQLGLSDAPTLHRVDRMSVGETLELSGEIRLPLAAITPIRHGDAALFVPLVRIEALGLSASGKPVKLRAAFVIGLDEGQAGTRLQPFRLDLGPRVYQQVGQRALPVPAFA</sequence>
<dbReference type="EMBL" id="CP000248">
    <property type="protein sequence ID" value="ABD26988.1"/>
    <property type="molecule type" value="Genomic_DNA"/>
</dbReference>
<gene>
    <name evidence="4" type="ordered locus">Saro_2552</name>
</gene>
<keyword evidence="5" id="KW-1185">Reference proteome</keyword>
<feature type="compositionally biased region" description="Pro residues" evidence="1">
    <location>
        <begin position="204"/>
        <end position="223"/>
    </location>
</feature>
<keyword evidence="3" id="KW-0732">Signal</keyword>
<evidence type="ECO:0000313" key="4">
    <source>
        <dbReference type="EMBL" id="ABD26988.1"/>
    </source>
</evidence>
<reference evidence="5" key="1">
    <citation type="submission" date="2006-01" db="EMBL/GenBank/DDBJ databases">
        <title>Complete sequence of Novosphingobium aromaticivorans DSM 12444.</title>
        <authorList>
            <consortium name="US DOE Joint Genome Institute"/>
            <person name="Copeland A."/>
            <person name="Lucas S."/>
            <person name="Lapidus A."/>
            <person name="Barry K."/>
            <person name="Detter J.C."/>
            <person name="Glavina T."/>
            <person name="Hammon N."/>
            <person name="Israni S."/>
            <person name="Pitluck S."/>
            <person name="Chain P."/>
            <person name="Malfatti S."/>
            <person name="Shin M."/>
            <person name="Vergez L."/>
            <person name="Schmutz J."/>
            <person name="Larimer F."/>
            <person name="Land M."/>
            <person name="Kyrpides N."/>
            <person name="Ivanova N."/>
            <person name="Fredrickson J."/>
            <person name="Balkwill D."/>
            <person name="Romine M.F."/>
            <person name="Richardson P."/>
        </authorList>
    </citation>
    <scope>NUCLEOTIDE SEQUENCE [LARGE SCALE GENOMIC DNA]</scope>
    <source>
        <strain evidence="5">ATCC 700278 / DSM 12444 / CCUG 56034 / CIP 105152 / NBRC 16084 / F199</strain>
    </source>
</reference>
<feature type="chain" id="PRO_5004207929" description="LPXTG cell wall anchor domain-containing protein" evidence="3">
    <location>
        <begin position="29"/>
        <end position="395"/>
    </location>
</feature>
<keyword evidence="2" id="KW-1133">Transmembrane helix</keyword>
<evidence type="ECO:0000313" key="5">
    <source>
        <dbReference type="Proteomes" id="UP000009134"/>
    </source>
</evidence>
<keyword evidence="2" id="KW-0472">Membrane</keyword>
<proteinExistence type="predicted"/>
<protein>
    <recommendedName>
        <fullName evidence="6">LPXTG cell wall anchor domain-containing protein</fullName>
    </recommendedName>
</protein>
<evidence type="ECO:0000256" key="3">
    <source>
        <dbReference type="SAM" id="SignalP"/>
    </source>
</evidence>
<name>Q2G585_NOVAD</name>
<organism evidence="4 5">
    <name type="scientific">Novosphingobium aromaticivorans (strain ATCC 700278 / DSM 12444 / CCUG 56034 / CIP 105152 / NBRC 16084 / F199)</name>
    <dbReference type="NCBI Taxonomy" id="279238"/>
    <lineage>
        <taxon>Bacteria</taxon>
        <taxon>Pseudomonadati</taxon>
        <taxon>Pseudomonadota</taxon>
        <taxon>Alphaproteobacteria</taxon>
        <taxon>Sphingomonadales</taxon>
        <taxon>Sphingomonadaceae</taxon>
        <taxon>Novosphingobium</taxon>
    </lineage>
</organism>
<feature type="signal peptide" evidence="3">
    <location>
        <begin position="1"/>
        <end position="28"/>
    </location>
</feature>
<dbReference type="Proteomes" id="UP000009134">
    <property type="component" value="Chromosome"/>
</dbReference>
<feature type="region of interest" description="Disordered" evidence="1">
    <location>
        <begin position="31"/>
        <end position="151"/>
    </location>
</feature>
<dbReference type="STRING" id="279238.Saro_2552"/>